<accession>A0A0A9BXU6</accession>
<dbReference type="AlphaFoldDB" id="A0A0A9BXU6"/>
<name>A0A0A9BXU6_ARUDO</name>
<reference evidence="1" key="2">
    <citation type="journal article" date="2015" name="Data Brief">
        <title>Shoot transcriptome of the giant reed, Arundo donax.</title>
        <authorList>
            <person name="Barrero R.A."/>
            <person name="Guerrero F.D."/>
            <person name="Moolhuijzen P."/>
            <person name="Goolsby J.A."/>
            <person name="Tidwell J."/>
            <person name="Bellgard S.E."/>
            <person name="Bellgard M.I."/>
        </authorList>
    </citation>
    <scope>NUCLEOTIDE SEQUENCE</scope>
    <source>
        <tissue evidence="1">Shoot tissue taken approximately 20 cm above the soil surface</tissue>
    </source>
</reference>
<evidence type="ECO:0000313" key="1">
    <source>
        <dbReference type="EMBL" id="JAD64077.1"/>
    </source>
</evidence>
<protein>
    <submittedName>
        <fullName evidence="1">Uncharacterized protein</fullName>
    </submittedName>
</protein>
<dbReference type="EMBL" id="GBRH01233818">
    <property type="protein sequence ID" value="JAD64077.1"/>
    <property type="molecule type" value="Transcribed_RNA"/>
</dbReference>
<proteinExistence type="predicted"/>
<reference evidence="1" key="1">
    <citation type="submission" date="2014-09" db="EMBL/GenBank/DDBJ databases">
        <authorList>
            <person name="Magalhaes I.L.F."/>
            <person name="Oliveira U."/>
            <person name="Santos F.R."/>
            <person name="Vidigal T.H.D.A."/>
            <person name="Brescovit A.D."/>
            <person name="Santos A.J."/>
        </authorList>
    </citation>
    <scope>NUCLEOTIDE SEQUENCE</scope>
    <source>
        <tissue evidence="1">Shoot tissue taken approximately 20 cm above the soil surface</tissue>
    </source>
</reference>
<organism evidence="1">
    <name type="scientific">Arundo donax</name>
    <name type="common">Giant reed</name>
    <name type="synonym">Donax arundinaceus</name>
    <dbReference type="NCBI Taxonomy" id="35708"/>
    <lineage>
        <taxon>Eukaryota</taxon>
        <taxon>Viridiplantae</taxon>
        <taxon>Streptophyta</taxon>
        <taxon>Embryophyta</taxon>
        <taxon>Tracheophyta</taxon>
        <taxon>Spermatophyta</taxon>
        <taxon>Magnoliopsida</taxon>
        <taxon>Liliopsida</taxon>
        <taxon>Poales</taxon>
        <taxon>Poaceae</taxon>
        <taxon>PACMAD clade</taxon>
        <taxon>Arundinoideae</taxon>
        <taxon>Arundineae</taxon>
        <taxon>Arundo</taxon>
    </lineage>
</organism>
<sequence length="64" mass="7658">MSILLLLLLYYRKKSWRITRRRASVKISQDLVVGVSLPVTRPSYLSRRKMLRNLRNLWMRSGNP</sequence>